<evidence type="ECO:0000313" key="3">
    <source>
        <dbReference type="EMBL" id="MBL0394919.1"/>
    </source>
</evidence>
<dbReference type="Proteomes" id="UP000599109">
    <property type="component" value="Unassembled WGS sequence"/>
</dbReference>
<evidence type="ECO:0000259" key="2">
    <source>
        <dbReference type="Pfam" id="PF05229"/>
    </source>
</evidence>
<dbReference type="InterPro" id="IPR007893">
    <property type="entry name" value="Spore_coat_U/FanG"/>
</dbReference>
<organism evidence="3 4">
    <name type="scientific">Ramlibacter monticola</name>
    <dbReference type="NCBI Taxonomy" id="1926872"/>
    <lineage>
        <taxon>Bacteria</taxon>
        <taxon>Pseudomonadati</taxon>
        <taxon>Pseudomonadota</taxon>
        <taxon>Betaproteobacteria</taxon>
        <taxon>Burkholderiales</taxon>
        <taxon>Comamonadaceae</taxon>
        <taxon>Ramlibacter</taxon>
    </lineage>
</organism>
<keyword evidence="3" id="KW-0946">Virion</keyword>
<accession>A0A936Z7W6</accession>
<feature type="signal peptide" evidence="1">
    <location>
        <begin position="1"/>
        <end position="16"/>
    </location>
</feature>
<protein>
    <submittedName>
        <fullName evidence="3">Spore coat protein U domain-containing protein</fullName>
    </submittedName>
</protein>
<evidence type="ECO:0000313" key="4">
    <source>
        <dbReference type="Proteomes" id="UP000599109"/>
    </source>
</evidence>
<comment type="caution">
    <text evidence="3">The sequence shown here is derived from an EMBL/GenBank/DDBJ whole genome shotgun (WGS) entry which is preliminary data.</text>
</comment>
<keyword evidence="4" id="KW-1185">Reference proteome</keyword>
<dbReference type="SMART" id="SM00972">
    <property type="entry name" value="SCPU"/>
    <property type="match status" value="1"/>
</dbReference>
<evidence type="ECO:0000256" key="1">
    <source>
        <dbReference type="SAM" id="SignalP"/>
    </source>
</evidence>
<feature type="domain" description="Spore coat protein U/FanG" evidence="2">
    <location>
        <begin position="11"/>
        <end position="153"/>
    </location>
</feature>
<keyword evidence="3" id="KW-0167">Capsid protein</keyword>
<keyword evidence="1" id="KW-0732">Signal</keyword>
<feature type="chain" id="PRO_5037550940" evidence="1">
    <location>
        <begin position="17"/>
        <end position="156"/>
    </location>
</feature>
<dbReference type="Pfam" id="PF05229">
    <property type="entry name" value="SCPU"/>
    <property type="match status" value="1"/>
</dbReference>
<sequence>MTAGLTLLLAAAAAHADTTCRLTAGASLAFGVYDPVSAVANDSLARVSAVCSRNGGPRDVTITLQVGQGTNGTGVNARRMANGSVGGEYLNYGLFRDTGRSAVWGFSAGIDTMSQSLSIDNNGSATATFTIYGRIPALQDVAIGSYSDAVTITVTP</sequence>
<gene>
    <name evidence="3" type="ORF">JJ685_27535</name>
</gene>
<proteinExistence type="predicted"/>
<dbReference type="PANTHER" id="PTHR37089">
    <property type="entry name" value="PROTEIN U-RELATED"/>
    <property type="match status" value="1"/>
</dbReference>
<dbReference type="InterPro" id="IPR053167">
    <property type="entry name" value="Spore_coat_component"/>
</dbReference>
<dbReference type="EMBL" id="JAEQNE010000010">
    <property type="protein sequence ID" value="MBL0394919.1"/>
    <property type="molecule type" value="Genomic_DNA"/>
</dbReference>
<dbReference type="RefSeq" id="WP_201677585.1">
    <property type="nucleotide sequence ID" value="NZ_JAEQNE010000010.1"/>
</dbReference>
<dbReference type="AlphaFoldDB" id="A0A936Z7W6"/>
<name>A0A936Z7W6_9BURK</name>
<reference evidence="3 4" key="1">
    <citation type="journal article" date="2017" name="Int. J. Syst. Evol. Microbiol.">
        <title>Ramlibacter monticola sp. nov., isolated from forest soil.</title>
        <authorList>
            <person name="Chaudhary D.K."/>
            <person name="Kim J."/>
        </authorList>
    </citation>
    <scope>NUCLEOTIDE SEQUENCE [LARGE SCALE GENOMIC DNA]</scope>
    <source>
        <strain evidence="3 4">KACC 19175</strain>
    </source>
</reference>